<dbReference type="KEGG" id="tig:THII_3650"/>
<name>A0A090AP07_9GAMM</name>
<proteinExistence type="predicted"/>
<evidence type="ECO:0000313" key="3">
    <source>
        <dbReference type="Proteomes" id="UP000031623"/>
    </source>
</evidence>
<dbReference type="Proteomes" id="UP000031623">
    <property type="component" value="Chromosome"/>
</dbReference>
<accession>A0A090AP07</accession>
<dbReference type="STRING" id="40754.THII_3650"/>
<keyword evidence="3" id="KW-1185">Reference proteome</keyword>
<dbReference type="HOGENOM" id="CLU_2482312_0_0_6"/>
<evidence type="ECO:0000256" key="1">
    <source>
        <dbReference type="SAM" id="SignalP"/>
    </source>
</evidence>
<keyword evidence="1" id="KW-0732">Signal</keyword>
<dbReference type="AlphaFoldDB" id="A0A090AP07"/>
<organism evidence="2 3">
    <name type="scientific">Thioploca ingrica</name>
    <dbReference type="NCBI Taxonomy" id="40754"/>
    <lineage>
        <taxon>Bacteria</taxon>
        <taxon>Pseudomonadati</taxon>
        <taxon>Pseudomonadota</taxon>
        <taxon>Gammaproteobacteria</taxon>
        <taxon>Thiotrichales</taxon>
        <taxon>Thiotrichaceae</taxon>
        <taxon>Thioploca</taxon>
    </lineage>
</organism>
<protein>
    <submittedName>
        <fullName evidence="2">Uncharacterized protein</fullName>
    </submittedName>
</protein>
<dbReference type="EMBL" id="AP014633">
    <property type="protein sequence ID" value="BAP57947.1"/>
    <property type="molecule type" value="Genomic_DNA"/>
</dbReference>
<reference evidence="2 3" key="1">
    <citation type="journal article" date="2014" name="ISME J.">
        <title>Ecophysiology of Thioploca ingrica as revealed by the complete genome sequence supplemented with proteomic evidence.</title>
        <authorList>
            <person name="Kojima H."/>
            <person name="Ogura Y."/>
            <person name="Yamamoto N."/>
            <person name="Togashi T."/>
            <person name="Mori H."/>
            <person name="Watanabe T."/>
            <person name="Nemoto F."/>
            <person name="Kurokawa K."/>
            <person name="Hayashi T."/>
            <person name="Fukui M."/>
        </authorList>
    </citation>
    <scope>NUCLEOTIDE SEQUENCE [LARGE SCALE GENOMIC DNA]</scope>
</reference>
<sequence length="87" mass="9240">MLSKKNSFIYVALFLAILAGRPALGQHTNKDLKNLGPNAYDIAVELSGNHAILNHYDGGLPTWGMFSSFASAPIGPNTKPPGSTITK</sequence>
<feature type="chain" id="PRO_5001852946" evidence="1">
    <location>
        <begin position="26"/>
        <end position="87"/>
    </location>
</feature>
<gene>
    <name evidence="2" type="ORF">THII_3650</name>
</gene>
<feature type="signal peptide" evidence="1">
    <location>
        <begin position="1"/>
        <end position="25"/>
    </location>
</feature>
<evidence type="ECO:0000313" key="2">
    <source>
        <dbReference type="EMBL" id="BAP57947.1"/>
    </source>
</evidence>